<dbReference type="AlphaFoldDB" id="A0A821XRX4"/>
<organism evidence="2 3">
    <name type="scientific">Rotaria socialis</name>
    <dbReference type="NCBI Taxonomy" id="392032"/>
    <lineage>
        <taxon>Eukaryota</taxon>
        <taxon>Metazoa</taxon>
        <taxon>Spiralia</taxon>
        <taxon>Gnathifera</taxon>
        <taxon>Rotifera</taxon>
        <taxon>Eurotatoria</taxon>
        <taxon>Bdelloidea</taxon>
        <taxon>Philodinida</taxon>
        <taxon>Philodinidae</taxon>
        <taxon>Rotaria</taxon>
    </lineage>
</organism>
<comment type="caution">
    <text evidence="2">The sequence shown here is derived from an EMBL/GenBank/DDBJ whole genome shotgun (WGS) entry which is preliminary data.</text>
</comment>
<dbReference type="EMBL" id="CAJOBR010022526">
    <property type="protein sequence ID" value="CAF4948005.1"/>
    <property type="molecule type" value="Genomic_DNA"/>
</dbReference>
<name>A0A821XRX4_9BILA</name>
<sequence length="256" mass="30313">MTNFVTVQRYESSSESDDEMEINQQDIQEKRKVRSQMAIKQEKQWSRYYTNRCYDGNKVHYRYNQVQLRGKQCNAALYLHYPNDTDEVVLFRGANEHDHTNSIHRKVFPEEAKENIEQLFDLRLKLKKIHQVLQDKNFRITFNQLKNYLVRLRKNKFGPSTLSLGELESLCIEKSTVPQADDEPFVLSYNVTYEDDDDNDNKFRFFISTKRLLKFSATSTRLHADATYKLSWQGFPVVIVGTTDYDRKFYPFGLGV</sequence>
<protein>
    <submittedName>
        <fullName evidence="2">Uncharacterized protein</fullName>
    </submittedName>
</protein>
<feature type="region of interest" description="Disordered" evidence="1">
    <location>
        <begin position="1"/>
        <end position="22"/>
    </location>
</feature>
<dbReference type="Proteomes" id="UP000663848">
    <property type="component" value="Unassembled WGS sequence"/>
</dbReference>
<evidence type="ECO:0000313" key="2">
    <source>
        <dbReference type="EMBL" id="CAF4948005.1"/>
    </source>
</evidence>
<gene>
    <name evidence="2" type="ORF">QYT958_LOCUS33253</name>
</gene>
<reference evidence="2" key="1">
    <citation type="submission" date="2021-02" db="EMBL/GenBank/DDBJ databases">
        <authorList>
            <person name="Nowell W R."/>
        </authorList>
    </citation>
    <scope>NUCLEOTIDE SEQUENCE</scope>
</reference>
<proteinExistence type="predicted"/>
<feature type="non-terminal residue" evidence="2">
    <location>
        <position position="256"/>
    </location>
</feature>
<accession>A0A821XRX4</accession>
<evidence type="ECO:0000256" key="1">
    <source>
        <dbReference type="SAM" id="MobiDB-lite"/>
    </source>
</evidence>
<evidence type="ECO:0000313" key="3">
    <source>
        <dbReference type="Proteomes" id="UP000663848"/>
    </source>
</evidence>
<feature type="compositionally biased region" description="Polar residues" evidence="1">
    <location>
        <begin position="1"/>
        <end position="10"/>
    </location>
</feature>